<evidence type="ECO:0000256" key="1">
    <source>
        <dbReference type="SAM" id="Phobius"/>
    </source>
</evidence>
<keyword evidence="5" id="KW-1185">Reference proteome</keyword>
<reference evidence="4 5" key="1">
    <citation type="submission" date="2023-11" db="EMBL/GenBank/DDBJ databases">
        <title>Bacillus jintuensis, isolated from a mudflat on the Beibu Gulf coast.</title>
        <authorList>
            <person name="Li M."/>
        </authorList>
    </citation>
    <scope>NUCLEOTIDE SEQUENCE [LARGE SCALE GENOMIC DNA]</scope>
    <source>
        <strain evidence="4 5">31A1R</strain>
    </source>
</reference>
<dbReference type="Pfam" id="PF18705">
    <property type="entry name" value="DUF5643"/>
    <property type="match status" value="1"/>
</dbReference>
<dbReference type="Pfam" id="PF13786">
    <property type="entry name" value="DUF4179"/>
    <property type="match status" value="1"/>
</dbReference>
<dbReference type="RefSeq" id="WP_322448485.1">
    <property type="nucleotide sequence ID" value="NZ_JAXOFX010000021.1"/>
</dbReference>
<keyword evidence="1" id="KW-0812">Transmembrane</keyword>
<dbReference type="Proteomes" id="UP001290455">
    <property type="component" value="Unassembled WGS sequence"/>
</dbReference>
<dbReference type="InterPro" id="IPR025436">
    <property type="entry name" value="DUF4179"/>
</dbReference>
<dbReference type="InterPro" id="IPR040680">
    <property type="entry name" value="DUF5643"/>
</dbReference>
<feature type="domain" description="DUF5643" evidence="3">
    <location>
        <begin position="230"/>
        <end position="336"/>
    </location>
</feature>
<sequence length="443" mass="50342">MNSKEEKVLKDMKNHLLNVNIPSDIEMYIKTGIQKGKQKKISKYKSFKQLGLIAACLILTLLGSIRFSPTVAAYVGQLPLLDSLVKLVSNDKGLKLALDNNFIQPLGISDEKEGIRFTVDAMMADESRILLFYTLSNEGQVDLAVENILLKDRNGKPWTNFSISYGNEEEGIIDILLGEGQKTPPELNVEVSLAKNLNNQEDVEAPIEKLKSTWTVKVPISSEDIRDKKEVFSINKTVNVEGQKMHFQKMTIYPTRIALEIEYDPQNSKKIYSFDDLHLVDKKGNRFSTIINGQLATLLSDNKIKLFFQSNYFTKPEEIYIEGSSFGALDKDKLEVLVDVENKELLQAPDDRLTLENVEKSKEGLVLDFKLIKEDEKHFGVFSSIYTDESGEEYHSHRSGSSGSGNDHHIQYYIEDIEYSNPIRLNIDYYPTKIKGNVRIKVK</sequence>
<keyword evidence="1" id="KW-0472">Membrane</keyword>
<feature type="transmembrane region" description="Helical" evidence="1">
    <location>
        <begin position="47"/>
        <end position="67"/>
    </location>
</feature>
<protein>
    <submittedName>
        <fullName evidence="4">DUF4179 domain-containing protein</fullName>
    </submittedName>
</protein>
<accession>A0ABU5J492</accession>
<evidence type="ECO:0000259" key="2">
    <source>
        <dbReference type="Pfam" id="PF13786"/>
    </source>
</evidence>
<evidence type="ECO:0000313" key="4">
    <source>
        <dbReference type="EMBL" id="MDZ5474191.1"/>
    </source>
</evidence>
<organism evidence="4 5">
    <name type="scientific">Robertmurraya mangrovi</name>
    <dbReference type="NCBI Taxonomy" id="3098077"/>
    <lineage>
        <taxon>Bacteria</taxon>
        <taxon>Bacillati</taxon>
        <taxon>Bacillota</taxon>
        <taxon>Bacilli</taxon>
        <taxon>Bacillales</taxon>
        <taxon>Bacillaceae</taxon>
        <taxon>Robertmurraya</taxon>
    </lineage>
</organism>
<keyword evidence="1" id="KW-1133">Transmembrane helix</keyword>
<comment type="caution">
    <text evidence="4">The sequence shown here is derived from an EMBL/GenBank/DDBJ whole genome shotgun (WGS) entry which is preliminary data.</text>
</comment>
<evidence type="ECO:0000313" key="5">
    <source>
        <dbReference type="Proteomes" id="UP001290455"/>
    </source>
</evidence>
<gene>
    <name evidence="4" type="ORF">SM124_21075</name>
</gene>
<evidence type="ECO:0000259" key="3">
    <source>
        <dbReference type="Pfam" id="PF18705"/>
    </source>
</evidence>
<proteinExistence type="predicted"/>
<feature type="domain" description="DUF4179" evidence="2">
    <location>
        <begin position="44"/>
        <end position="136"/>
    </location>
</feature>
<name>A0ABU5J492_9BACI</name>
<dbReference type="EMBL" id="JAXOFX010000021">
    <property type="protein sequence ID" value="MDZ5474191.1"/>
    <property type="molecule type" value="Genomic_DNA"/>
</dbReference>
<dbReference type="Gene3D" id="2.60.40.1630">
    <property type="entry name" value="bacillus anthracis domain"/>
    <property type="match status" value="1"/>
</dbReference>